<gene>
    <name evidence="2" type="ORF">SAMN05444716_105545</name>
</gene>
<dbReference type="CDD" id="cd00093">
    <property type="entry name" value="HTH_XRE"/>
    <property type="match status" value="1"/>
</dbReference>
<name>A0A1I6UG26_9ACTN</name>
<keyword evidence="3" id="KW-1185">Reference proteome</keyword>
<evidence type="ECO:0000313" key="3">
    <source>
        <dbReference type="Proteomes" id="UP000198873"/>
    </source>
</evidence>
<accession>A0A1I6UG26</accession>
<dbReference type="Proteomes" id="UP000198873">
    <property type="component" value="Unassembled WGS sequence"/>
</dbReference>
<feature type="domain" description="DUF5753" evidence="1">
    <location>
        <begin position="104"/>
        <end position="229"/>
    </location>
</feature>
<dbReference type="AlphaFoldDB" id="A0A1I6UG26"/>
<dbReference type="Pfam" id="PF19054">
    <property type="entry name" value="DUF5753"/>
    <property type="match status" value="1"/>
</dbReference>
<dbReference type="InterPro" id="IPR010982">
    <property type="entry name" value="Lambda_DNA-bd_dom_sf"/>
</dbReference>
<dbReference type="InterPro" id="IPR001387">
    <property type="entry name" value="Cro/C1-type_HTH"/>
</dbReference>
<reference evidence="3" key="1">
    <citation type="submission" date="2016-10" db="EMBL/GenBank/DDBJ databases">
        <authorList>
            <person name="Varghese N."/>
            <person name="Submissions S."/>
        </authorList>
    </citation>
    <scope>NUCLEOTIDE SEQUENCE [LARGE SCALE GENOMIC DNA]</scope>
    <source>
        <strain evidence="3">CGMCC 4.7047</strain>
    </source>
</reference>
<evidence type="ECO:0000313" key="2">
    <source>
        <dbReference type="EMBL" id="SFT00361.1"/>
    </source>
</evidence>
<dbReference type="SUPFAM" id="SSF47413">
    <property type="entry name" value="lambda repressor-like DNA-binding domains"/>
    <property type="match status" value="1"/>
</dbReference>
<dbReference type="InterPro" id="IPR043917">
    <property type="entry name" value="DUF5753"/>
</dbReference>
<dbReference type="Pfam" id="PF13560">
    <property type="entry name" value="HTH_31"/>
    <property type="match status" value="1"/>
</dbReference>
<sequence length="275" mass="29311">MRSTVEVGRCLLGAQLLRLRTSAGLRQRDVVVQARVALARLRQVEHGQVMPDAHILSRLLRLYRAGQEAREDIHTLLAAIPPGPPQEADEPSGAFCDAGSGRWERLTRLTNSAQAVTEISTGTLPPRVQIAEYAIALVRGQSAPAGADISMALTGRCGAAASRVVVTEPVLSRTVGGRRVMAAQLDHLMVLATHPGPVTLRIIPTSAVPHTTVGTLRLLHLGTGDLSIRVTPSHVAYHPGTVERAQARRALSAAADSRGSAEMIRAVGRRYGARL</sequence>
<dbReference type="RefSeq" id="WP_093843626.1">
    <property type="nucleotide sequence ID" value="NZ_FPAB01000005.1"/>
</dbReference>
<dbReference type="STRING" id="1176198.SAMN05444716_105545"/>
<organism evidence="2 3">
    <name type="scientific">Streptomyces harbinensis</name>
    <dbReference type="NCBI Taxonomy" id="1176198"/>
    <lineage>
        <taxon>Bacteria</taxon>
        <taxon>Bacillati</taxon>
        <taxon>Actinomycetota</taxon>
        <taxon>Actinomycetes</taxon>
        <taxon>Kitasatosporales</taxon>
        <taxon>Streptomycetaceae</taxon>
        <taxon>Streptomyces</taxon>
    </lineage>
</organism>
<proteinExistence type="predicted"/>
<evidence type="ECO:0000259" key="1">
    <source>
        <dbReference type="Pfam" id="PF19054"/>
    </source>
</evidence>
<dbReference type="EMBL" id="FPAB01000005">
    <property type="protein sequence ID" value="SFT00361.1"/>
    <property type="molecule type" value="Genomic_DNA"/>
</dbReference>
<dbReference type="GO" id="GO:0003677">
    <property type="term" value="F:DNA binding"/>
    <property type="evidence" value="ECO:0007669"/>
    <property type="project" value="InterPro"/>
</dbReference>
<dbReference type="Gene3D" id="1.10.260.40">
    <property type="entry name" value="lambda repressor-like DNA-binding domains"/>
    <property type="match status" value="1"/>
</dbReference>
<protein>
    <submittedName>
        <fullName evidence="2">Helix-turn-helix domain-containing protein</fullName>
    </submittedName>
</protein>